<protein>
    <submittedName>
        <fullName evidence="2">Uncharacterized protein</fullName>
    </submittedName>
</protein>
<keyword evidence="3" id="KW-1185">Reference proteome</keyword>
<dbReference type="RefSeq" id="WP_188804605.1">
    <property type="nucleotide sequence ID" value="NZ_BAAAOU010000001.1"/>
</dbReference>
<evidence type="ECO:0000313" key="3">
    <source>
        <dbReference type="Proteomes" id="UP000642509"/>
    </source>
</evidence>
<organism evidence="2 3">
    <name type="scientific">Citricoccus zhacaiensis</name>
    <dbReference type="NCBI Taxonomy" id="489142"/>
    <lineage>
        <taxon>Bacteria</taxon>
        <taxon>Bacillati</taxon>
        <taxon>Actinomycetota</taxon>
        <taxon>Actinomycetes</taxon>
        <taxon>Micrococcales</taxon>
        <taxon>Micrococcaceae</taxon>
        <taxon>Citricoccus</taxon>
    </lineage>
</organism>
<name>A0ABQ2LSI0_9MICC</name>
<sequence>MAGSLAVFGSPLGLLDQIASDLQTLGVRVLRSRHPHGGLPFPRVLLGAAFQWRRGWLANGLSRWKLRRAIANIEPVIAQNGMVLVLVQLIGVPATRLEAVLDRLSEIAEDATARVTNLQGRDATINILAFDNTSQRPAIRTTVLDYLKSGGRITTGECVHHRELDGRSLHDALTNRVL</sequence>
<reference evidence="3" key="1">
    <citation type="journal article" date="2019" name="Int. J. Syst. Evol. Microbiol.">
        <title>The Global Catalogue of Microorganisms (GCM) 10K type strain sequencing project: providing services to taxonomists for standard genome sequencing and annotation.</title>
        <authorList>
            <consortium name="The Broad Institute Genomics Platform"/>
            <consortium name="The Broad Institute Genome Sequencing Center for Infectious Disease"/>
            <person name="Wu L."/>
            <person name="Ma J."/>
        </authorList>
    </citation>
    <scope>NUCLEOTIDE SEQUENCE [LARGE SCALE GENOMIC DNA]</scope>
    <source>
        <strain evidence="3">CGMCC 1.7064</strain>
    </source>
</reference>
<proteinExistence type="predicted"/>
<keyword evidence="1" id="KW-0175">Coiled coil</keyword>
<accession>A0ABQ2LSI0</accession>
<evidence type="ECO:0000313" key="2">
    <source>
        <dbReference type="EMBL" id="GGO42628.1"/>
    </source>
</evidence>
<dbReference type="Proteomes" id="UP000642509">
    <property type="component" value="Unassembled WGS sequence"/>
</dbReference>
<evidence type="ECO:0000256" key="1">
    <source>
        <dbReference type="SAM" id="Coils"/>
    </source>
</evidence>
<dbReference type="EMBL" id="BMLQ01000002">
    <property type="protein sequence ID" value="GGO42628.1"/>
    <property type="molecule type" value="Genomic_DNA"/>
</dbReference>
<gene>
    <name evidence="2" type="ORF">GCM10010977_08900</name>
</gene>
<comment type="caution">
    <text evidence="2">The sequence shown here is derived from an EMBL/GenBank/DDBJ whole genome shotgun (WGS) entry which is preliminary data.</text>
</comment>
<feature type="coiled-coil region" evidence="1">
    <location>
        <begin position="94"/>
        <end position="121"/>
    </location>
</feature>